<feature type="compositionally biased region" description="Low complexity" evidence="1">
    <location>
        <begin position="999"/>
        <end position="1011"/>
    </location>
</feature>
<feature type="compositionally biased region" description="Polar residues" evidence="1">
    <location>
        <begin position="686"/>
        <end position="697"/>
    </location>
</feature>
<proteinExistence type="predicted"/>
<feature type="region of interest" description="Disordered" evidence="1">
    <location>
        <begin position="556"/>
        <end position="588"/>
    </location>
</feature>
<accession>A0A8X7MYD2</accession>
<feature type="compositionally biased region" description="Low complexity" evidence="1">
    <location>
        <begin position="402"/>
        <end position="419"/>
    </location>
</feature>
<feature type="compositionally biased region" description="Polar residues" evidence="1">
    <location>
        <begin position="437"/>
        <end position="477"/>
    </location>
</feature>
<evidence type="ECO:0000313" key="3">
    <source>
        <dbReference type="Proteomes" id="UP000077684"/>
    </source>
</evidence>
<name>A0A8X7MYD2_9BASI</name>
<feature type="compositionally biased region" description="Low complexity" evidence="1">
    <location>
        <begin position="1026"/>
        <end position="1040"/>
    </location>
</feature>
<feature type="compositionally biased region" description="Polar residues" evidence="1">
    <location>
        <begin position="852"/>
        <end position="861"/>
    </location>
</feature>
<sequence length="1251" mass="131600">MARMTAPPFEIMAGEPSRILTGSTSLAQRQSSSPASYLTPAFARLPHLGTPQRAKMSSEPLPGTSFGDGNPLLATASANPPAQSSTSYPVRLARAAVARRSAPTSSQPGHAGNSGDGGDNDFLLYGDHDDTDDDDDEEDDERQERETSDHHKDTGAGSASRLGGNRNRDGGLSHRNRQRPGRRRRGGIPLDEQRAAPPPPVSTSSFSSDHSHSRGLPSPPAQHRLNTISFHSHSASPTSFGSTGPGGHPGFMAVDPNYPLPETTNALGKTERRTQVRRTQKLAQMLGGEVLADEDRREWISTTPSSSPRGHHTLAPSAAAAALGSASKDERGKATYAGETFSPGGRRASDSVQGAAGQRMTVLGSGSDLRAASTGVNVRPTSMYAVLGASNRHQRQDRSTISALSVPSASGSSATGLSSKVAKLDVVPASDLRRRSPSPNRTGGRSIDGQQSVYVHESQSPLSGSIQGNNLRRSSAYDSRDITPPFRTSGSQRLTMRRSLESIRTTMTTSTFAESTLSSLDEAALERRAQAEQREERRRKVAKMSRWLGVAVPAELLTSPGLGPPTPQASRAGGEDTSPRLLNPPHNRSDWMSSVGSGSSTGIGAALHVMTPSDEVRNKMARVGKFMKLGGPSPPSPAHTGFTNTAGSGANLAALDLSGASSSSAAYKHLHPLDLNLSNSFLHRARTMTSGSPNTNTPEDDSTRTPVERGNALSTRERIANVKRASKLERVFGEAPPHVLFSVGNAAGTNSRSVDSQTSSEPVTPRWGGPRSGDVSSSSVQAALDDLVVSLPSSSANASANPHHPYGASIMSSPHSFRSAYRQSLDSLEYLLDNDLPLLNEMMTALDEDDGSTTPLNSTPASKRPSMEILASTESIESPAPPQQQQPPSAARPKSPGTPGHRRYHSMASPVFAGLERMTVFDPNDIPDAQSPKGQAIVSASSVDSGMYAGAGGRRRPERAEDLSQMSPLQLAPWDLHDASSSSALRPAFWAGGERSGQSDSRGSLVRSSSDQAVPTAMTPESGSNSPRLAGGSGSGPASAVSLSRRASLISHLSRISTTPSLSTLNSMSPPGSPRDSVSAEHELRRQRALRAQKLGRFFGAAPNTMPYTSAAGVMVGAEGAGAGRGVEGQHGGTMDRAEAVACSSAGGLALNTSNVRSHLSPESSSSSAVSTAATTAASTVRVRRLAPRSAGSATPHNSFMRMLRSLEEEAMEDETLSAVERKEIRDRLNAMRRRGEEGDSSMLTEEMAVL</sequence>
<feature type="region of interest" description="Disordered" evidence="1">
    <location>
        <begin position="686"/>
        <end position="714"/>
    </location>
</feature>
<feature type="compositionally biased region" description="Low complexity" evidence="1">
    <location>
        <begin position="886"/>
        <end position="895"/>
    </location>
</feature>
<feature type="compositionally biased region" description="Polar residues" evidence="1">
    <location>
        <begin position="20"/>
        <end position="36"/>
    </location>
</feature>
<feature type="compositionally biased region" description="Polar residues" evidence="1">
    <location>
        <begin position="76"/>
        <end position="88"/>
    </location>
</feature>
<feature type="compositionally biased region" description="Basic residues" evidence="1">
    <location>
        <begin position="174"/>
        <end position="186"/>
    </location>
</feature>
<feature type="region of interest" description="Disordered" evidence="1">
    <location>
        <begin position="1"/>
        <end position="277"/>
    </location>
</feature>
<feature type="compositionally biased region" description="Acidic residues" evidence="1">
    <location>
        <begin position="129"/>
        <end position="141"/>
    </location>
</feature>
<gene>
    <name evidence="2" type="ORF">A4X06_0g1391</name>
</gene>
<feature type="compositionally biased region" description="Low complexity" evidence="1">
    <location>
        <begin position="1164"/>
        <end position="1181"/>
    </location>
</feature>
<feature type="compositionally biased region" description="Low complexity" evidence="1">
    <location>
        <begin position="90"/>
        <end position="100"/>
    </location>
</feature>
<feature type="compositionally biased region" description="Low complexity" evidence="1">
    <location>
        <begin position="315"/>
        <end position="326"/>
    </location>
</feature>
<feature type="region of interest" description="Disordered" evidence="1">
    <location>
        <begin position="295"/>
        <end position="357"/>
    </location>
</feature>
<feature type="region of interest" description="Disordered" evidence="1">
    <location>
        <begin position="847"/>
        <end position="905"/>
    </location>
</feature>
<evidence type="ECO:0000256" key="1">
    <source>
        <dbReference type="SAM" id="MobiDB-lite"/>
    </source>
</evidence>
<keyword evidence="3" id="KW-1185">Reference proteome</keyword>
<comment type="caution">
    <text evidence="2">The sequence shown here is derived from an EMBL/GenBank/DDBJ whole genome shotgun (WGS) entry which is preliminary data.</text>
</comment>
<dbReference type="EMBL" id="LWDE02000088">
    <property type="protein sequence ID" value="KAE8253537.1"/>
    <property type="molecule type" value="Genomic_DNA"/>
</dbReference>
<feature type="region of interest" description="Disordered" evidence="1">
    <location>
        <begin position="1060"/>
        <end position="1084"/>
    </location>
</feature>
<feature type="compositionally biased region" description="Polar residues" evidence="1">
    <location>
        <begin position="1060"/>
        <end position="1070"/>
    </location>
</feature>
<feature type="compositionally biased region" description="Basic and acidic residues" evidence="1">
    <location>
        <begin position="142"/>
        <end position="154"/>
    </location>
</feature>
<feature type="region of interest" description="Disordered" evidence="1">
    <location>
        <begin position="1157"/>
        <end position="1198"/>
    </location>
</feature>
<dbReference type="AlphaFoldDB" id="A0A8X7MYD2"/>
<feature type="region of interest" description="Disordered" evidence="1">
    <location>
        <begin position="388"/>
        <end position="492"/>
    </location>
</feature>
<reference evidence="2" key="1">
    <citation type="submission" date="2016-04" db="EMBL/GenBank/DDBJ databases">
        <authorList>
            <person name="Nguyen H.D."/>
            <person name="Samba Siva P."/>
            <person name="Cullis J."/>
            <person name="Levesque C.A."/>
            <person name="Hambleton S."/>
        </authorList>
    </citation>
    <scope>NUCLEOTIDE SEQUENCE</scope>
    <source>
        <strain evidence="2">DAOMC 236426</strain>
    </source>
</reference>
<protein>
    <submittedName>
        <fullName evidence="2">Uncharacterized protein</fullName>
    </submittedName>
</protein>
<organism evidence="2 3">
    <name type="scientific">Tilletia controversa</name>
    <name type="common">dwarf bunt fungus</name>
    <dbReference type="NCBI Taxonomy" id="13291"/>
    <lineage>
        <taxon>Eukaryota</taxon>
        <taxon>Fungi</taxon>
        <taxon>Dikarya</taxon>
        <taxon>Basidiomycota</taxon>
        <taxon>Ustilaginomycotina</taxon>
        <taxon>Exobasidiomycetes</taxon>
        <taxon>Tilletiales</taxon>
        <taxon>Tilletiaceae</taxon>
        <taxon>Tilletia</taxon>
    </lineage>
</organism>
<feature type="compositionally biased region" description="Polar residues" evidence="1">
    <location>
        <begin position="747"/>
        <end position="762"/>
    </location>
</feature>
<feature type="region of interest" description="Disordered" evidence="1">
    <location>
        <begin position="991"/>
        <end position="1040"/>
    </location>
</feature>
<reference evidence="2" key="2">
    <citation type="journal article" date="2019" name="IMA Fungus">
        <title>Genome sequencing and comparison of five Tilletia species to identify candidate genes for the detection of regulated species infecting wheat.</title>
        <authorList>
            <person name="Nguyen H.D.T."/>
            <person name="Sultana T."/>
            <person name="Kesanakurti P."/>
            <person name="Hambleton S."/>
        </authorList>
    </citation>
    <scope>NUCLEOTIDE SEQUENCE</scope>
    <source>
        <strain evidence="2">DAOMC 236426</strain>
    </source>
</reference>
<feature type="region of interest" description="Disordered" evidence="1">
    <location>
        <begin position="746"/>
        <end position="779"/>
    </location>
</feature>
<evidence type="ECO:0000313" key="2">
    <source>
        <dbReference type="EMBL" id="KAE8253537.1"/>
    </source>
</evidence>
<feature type="compositionally biased region" description="Polar residues" evidence="1">
    <location>
        <begin position="224"/>
        <end position="235"/>
    </location>
</feature>
<dbReference type="Proteomes" id="UP000077684">
    <property type="component" value="Unassembled WGS sequence"/>
</dbReference>
<feature type="region of interest" description="Disordered" evidence="1">
    <location>
        <begin position="923"/>
        <end position="965"/>
    </location>
</feature>